<proteinExistence type="inferred from homology"/>
<dbReference type="HAMAP" id="MF_00523">
    <property type="entry name" value="LpxD"/>
    <property type="match status" value="1"/>
</dbReference>
<evidence type="ECO:0000313" key="10">
    <source>
        <dbReference type="EMBL" id="BAU48186.1"/>
    </source>
</evidence>
<gene>
    <name evidence="7" type="primary">lpxD</name>
    <name evidence="10" type="ORF">SVA_1626</name>
</gene>
<dbReference type="Proteomes" id="UP000218899">
    <property type="component" value="Chromosome"/>
</dbReference>
<comment type="pathway">
    <text evidence="7">Bacterial outer membrane biogenesis; LPS lipid A biosynthesis.</text>
</comment>
<dbReference type="PANTHER" id="PTHR43378">
    <property type="entry name" value="UDP-3-O-ACYLGLUCOSAMINE N-ACYLTRANSFERASE"/>
    <property type="match status" value="1"/>
</dbReference>
<protein>
    <recommendedName>
        <fullName evidence="7">UDP-3-O-acylglucosamine N-acyltransferase</fullName>
        <ecNumber evidence="7">2.3.1.191</ecNumber>
    </recommendedName>
</protein>
<evidence type="ECO:0000256" key="7">
    <source>
        <dbReference type="HAMAP-Rule" id="MF_00523"/>
    </source>
</evidence>
<dbReference type="Pfam" id="PF04613">
    <property type="entry name" value="LpxD"/>
    <property type="match status" value="1"/>
</dbReference>
<organism evidence="10 11">
    <name type="scientific">Sulfurifustis variabilis</name>
    <dbReference type="NCBI Taxonomy" id="1675686"/>
    <lineage>
        <taxon>Bacteria</taxon>
        <taxon>Pseudomonadati</taxon>
        <taxon>Pseudomonadota</taxon>
        <taxon>Gammaproteobacteria</taxon>
        <taxon>Acidiferrobacterales</taxon>
        <taxon>Acidiferrobacteraceae</taxon>
        <taxon>Sulfurifustis</taxon>
    </lineage>
</organism>
<dbReference type="AlphaFoldDB" id="A0A1B4V3Q9"/>
<dbReference type="GO" id="GO:0009245">
    <property type="term" value="P:lipid A biosynthetic process"/>
    <property type="evidence" value="ECO:0007669"/>
    <property type="project" value="UniProtKB-UniRule"/>
</dbReference>
<dbReference type="NCBIfam" id="NF002060">
    <property type="entry name" value="PRK00892.1"/>
    <property type="match status" value="1"/>
</dbReference>
<dbReference type="OrthoDB" id="9784739at2"/>
<dbReference type="NCBIfam" id="TIGR01853">
    <property type="entry name" value="lipid_A_lpxD"/>
    <property type="match status" value="1"/>
</dbReference>
<keyword evidence="3 7" id="KW-0808">Transferase</keyword>
<accession>A0A1B4V3Q9</accession>
<keyword evidence="11" id="KW-1185">Reference proteome</keyword>
<keyword evidence="1 7" id="KW-0444">Lipid biosynthesis</keyword>
<dbReference type="GO" id="GO:0103118">
    <property type="term" value="F:UDP-3-O-[(3R)-3-hydroxyacyl]-glucosamine N-acyltransferase activity"/>
    <property type="evidence" value="ECO:0007669"/>
    <property type="project" value="UniProtKB-EC"/>
</dbReference>
<reference evidence="10 11" key="1">
    <citation type="submission" date="2015-08" db="EMBL/GenBank/DDBJ databases">
        <title>Complete genome sequence of Sulfurifustis variabilis.</title>
        <authorList>
            <person name="Miura A."/>
            <person name="Kojima H."/>
            <person name="Fukui M."/>
        </authorList>
    </citation>
    <scope>NUCLEOTIDE SEQUENCE [LARGE SCALE GENOMIC DNA]</scope>
    <source>
        <strain evidence="11">skN76</strain>
    </source>
</reference>
<evidence type="ECO:0000256" key="5">
    <source>
        <dbReference type="ARBA" id="ARBA00023098"/>
    </source>
</evidence>
<evidence type="ECO:0000259" key="9">
    <source>
        <dbReference type="Pfam" id="PF04613"/>
    </source>
</evidence>
<keyword evidence="8" id="KW-0175">Coiled coil</keyword>
<feature type="coiled-coil region" evidence="8">
    <location>
        <begin position="315"/>
        <end position="342"/>
    </location>
</feature>
<name>A0A1B4V3Q9_9GAMM</name>
<feature type="active site" description="Proton acceptor" evidence="7">
    <location>
        <position position="238"/>
    </location>
</feature>
<evidence type="ECO:0000256" key="6">
    <source>
        <dbReference type="ARBA" id="ARBA00023315"/>
    </source>
</evidence>
<evidence type="ECO:0000256" key="8">
    <source>
        <dbReference type="SAM" id="Coils"/>
    </source>
</evidence>
<keyword evidence="2 7" id="KW-0441">Lipid A biosynthesis</keyword>
<dbReference type="SUPFAM" id="SSF51161">
    <property type="entry name" value="Trimeric LpxA-like enzymes"/>
    <property type="match status" value="1"/>
</dbReference>
<comment type="catalytic activity">
    <reaction evidence="7">
        <text>a UDP-3-O-[(3R)-3-hydroxyacyl]-alpha-D-glucosamine + a (3R)-hydroxyacyl-[ACP] = a UDP-2-N,3-O-bis[(3R)-3-hydroxyacyl]-alpha-D-glucosamine + holo-[ACP] + H(+)</text>
        <dbReference type="Rhea" id="RHEA:53836"/>
        <dbReference type="Rhea" id="RHEA-COMP:9685"/>
        <dbReference type="Rhea" id="RHEA-COMP:9945"/>
        <dbReference type="ChEBI" id="CHEBI:15378"/>
        <dbReference type="ChEBI" id="CHEBI:64479"/>
        <dbReference type="ChEBI" id="CHEBI:78827"/>
        <dbReference type="ChEBI" id="CHEBI:137740"/>
        <dbReference type="ChEBI" id="CHEBI:137748"/>
        <dbReference type="EC" id="2.3.1.191"/>
    </reaction>
</comment>
<keyword evidence="4 7" id="KW-0677">Repeat</keyword>
<dbReference type="InterPro" id="IPR018357">
    <property type="entry name" value="Hexapep_transf_CS"/>
</dbReference>
<comment type="similarity">
    <text evidence="7">Belongs to the transferase hexapeptide repeat family. LpxD subfamily.</text>
</comment>
<evidence type="ECO:0000313" key="11">
    <source>
        <dbReference type="Proteomes" id="UP000218899"/>
    </source>
</evidence>
<dbReference type="UniPathway" id="UPA00973"/>
<feature type="domain" description="UDP-3-O-[3-hydroxymyristoyl] glucosamine N-acyltransferase non-repeat region" evidence="9">
    <location>
        <begin position="22"/>
        <end position="87"/>
    </location>
</feature>
<dbReference type="InterPro" id="IPR020573">
    <property type="entry name" value="UDP_GlcNAc_AcTrfase_non-rep"/>
</dbReference>
<dbReference type="CDD" id="cd03352">
    <property type="entry name" value="LbH_LpxD"/>
    <property type="match status" value="1"/>
</dbReference>
<dbReference type="EC" id="2.3.1.191" evidence="7"/>
<dbReference type="Gene3D" id="2.160.10.10">
    <property type="entry name" value="Hexapeptide repeat proteins"/>
    <property type="match status" value="1"/>
</dbReference>
<evidence type="ECO:0000256" key="2">
    <source>
        <dbReference type="ARBA" id="ARBA00022556"/>
    </source>
</evidence>
<keyword evidence="5 7" id="KW-0443">Lipid metabolism</keyword>
<dbReference type="PROSITE" id="PS00101">
    <property type="entry name" value="HEXAPEP_TRANSFERASES"/>
    <property type="match status" value="1"/>
</dbReference>
<dbReference type="GO" id="GO:0016410">
    <property type="term" value="F:N-acyltransferase activity"/>
    <property type="evidence" value="ECO:0007669"/>
    <property type="project" value="InterPro"/>
</dbReference>
<sequence>MAVTLAELARRVGGQVRGDPGVEIRAVAPLDRAGPGEIAHLSDRRYRALVAETRAAAVVLVAEDAGAFKGTALIHPNPSLAFARIAAFLHPAPAVAPGRHPTAFVEDGARVADSARIGAYAVIEREATVEDGASIGPGCYVGQGARVGARTCLVAQVYVGARCEIGTDCLLQPGAVIGADGFGFAKDGERWIKVPQLGRVIVGDDVEIGANTTVDRGTLDDTVIARGVKLDNLIQIAHNVRVGEHTIMAACVGIAGSTSIGSRCAFGGQVGIAGHLDIADDVQVLGTSLVSASIPKPGVYSSALKAEPADEWRRTAARLRQLDELARRLREAEEEIRKLKGE</sequence>
<evidence type="ECO:0000256" key="1">
    <source>
        <dbReference type="ARBA" id="ARBA00022516"/>
    </source>
</evidence>
<dbReference type="GO" id="GO:0016020">
    <property type="term" value="C:membrane"/>
    <property type="evidence" value="ECO:0007669"/>
    <property type="project" value="GOC"/>
</dbReference>
<dbReference type="InterPro" id="IPR007691">
    <property type="entry name" value="LpxD"/>
</dbReference>
<dbReference type="Gene3D" id="3.40.1390.10">
    <property type="entry name" value="MurE/MurF, N-terminal domain"/>
    <property type="match status" value="1"/>
</dbReference>
<keyword evidence="6 7" id="KW-0012">Acyltransferase</keyword>
<evidence type="ECO:0000256" key="3">
    <source>
        <dbReference type="ARBA" id="ARBA00022679"/>
    </source>
</evidence>
<dbReference type="RefSeq" id="WP_096460726.1">
    <property type="nucleotide sequence ID" value="NZ_AP014936.1"/>
</dbReference>
<comment type="subunit">
    <text evidence="7">Homotrimer.</text>
</comment>
<comment type="function">
    <text evidence="7">Catalyzes the N-acylation of UDP-3-O-acylglucosamine using 3-hydroxyacyl-ACP as the acyl donor. Is involved in the biosynthesis of lipid A, a phosphorylated glycolipid that anchors the lipopolysaccharide to the outer membrane of the cell.</text>
</comment>
<dbReference type="InterPro" id="IPR011004">
    <property type="entry name" value="Trimer_LpxA-like_sf"/>
</dbReference>
<dbReference type="KEGG" id="sva:SVA_1626"/>
<evidence type="ECO:0000256" key="4">
    <source>
        <dbReference type="ARBA" id="ARBA00022737"/>
    </source>
</evidence>
<dbReference type="Gene3D" id="1.20.5.170">
    <property type="match status" value="1"/>
</dbReference>
<dbReference type="EMBL" id="AP014936">
    <property type="protein sequence ID" value="BAU48186.1"/>
    <property type="molecule type" value="Genomic_DNA"/>
</dbReference>
<dbReference type="PANTHER" id="PTHR43378:SF2">
    <property type="entry name" value="UDP-3-O-ACYLGLUCOSAMINE N-ACYLTRANSFERASE 1, MITOCHONDRIAL-RELATED"/>
    <property type="match status" value="1"/>
</dbReference>